<evidence type="ECO:0000256" key="1">
    <source>
        <dbReference type="ARBA" id="ARBA00004141"/>
    </source>
</evidence>
<gene>
    <name evidence="7" type="ORF">CVT26_000206</name>
</gene>
<evidence type="ECO:0000313" key="8">
    <source>
        <dbReference type="Proteomes" id="UP000284706"/>
    </source>
</evidence>
<feature type="region of interest" description="Disordered" evidence="5">
    <location>
        <begin position="548"/>
        <end position="621"/>
    </location>
</feature>
<dbReference type="SUPFAM" id="SSF103481">
    <property type="entry name" value="Multidrug resistance efflux transporter EmrE"/>
    <property type="match status" value="1"/>
</dbReference>
<feature type="transmembrane region" description="Helical" evidence="6">
    <location>
        <begin position="366"/>
        <end position="388"/>
    </location>
</feature>
<keyword evidence="4 6" id="KW-0472">Membrane</keyword>
<dbReference type="GO" id="GO:0015095">
    <property type="term" value="F:magnesium ion transmembrane transporter activity"/>
    <property type="evidence" value="ECO:0007669"/>
    <property type="project" value="InterPro"/>
</dbReference>
<feature type="transmembrane region" description="Helical" evidence="6">
    <location>
        <begin position="434"/>
        <end position="452"/>
    </location>
</feature>
<comment type="subcellular location">
    <subcellularLocation>
        <location evidence="1">Membrane</location>
        <topology evidence="1">Multi-pass membrane protein</topology>
    </subcellularLocation>
</comment>
<dbReference type="InterPro" id="IPR008521">
    <property type="entry name" value="Mg_trans_NIPA"/>
</dbReference>
<dbReference type="OrthoDB" id="165382at2759"/>
<feature type="compositionally biased region" description="Basic and acidic residues" evidence="5">
    <location>
        <begin position="579"/>
        <end position="593"/>
    </location>
</feature>
<evidence type="ECO:0000313" key="7">
    <source>
        <dbReference type="EMBL" id="PPQ65229.1"/>
    </source>
</evidence>
<dbReference type="InterPro" id="IPR037185">
    <property type="entry name" value="EmrE-like"/>
</dbReference>
<evidence type="ECO:0000256" key="6">
    <source>
        <dbReference type="SAM" id="Phobius"/>
    </source>
</evidence>
<feature type="compositionally biased region" description="Basic and acidic residues" evidence="5">
    <location>
        <begin position="69"/>
        <end position="85"/>
    </location>
</feature>
<sequence length="621" mass="67919">MAILPLLEGASVWPVFEAGTSPAHPIRGTDDLPRISTRTLIGILVAVSGNILISLALNLQKLAHKRVEKAKEEAAPTEEQRLSFDERDEDEENTNRSRNTVDVFSDGSSAAVAELQPLVAFPEPMARDYGSEGPQNSSERQESNRLRRLFFGFKPFGIRNKVSKAKYVLPVEIMTEDAALHGLQPTKRKRRVSDNGKRDAVEGNEANYLKSKLWWLGFLLMNVGEMGNFISYAFAPASVVAPLGTFALMANCFFAPLLLGEYFHLRDLLGVVIAIIGAVTVVLSSNGSDTRLDPDGLLRAISQTPFIIYSCIYAAGAIVLATLSEGSIGKEWVFVDVGLCALFGGFTVLSTKAISTLLTLRWIEIFTFWITYPLLTVLLLTGVGQIRYLNRALMRFDSKVVIPIQFVLFTLSAIIGSAILYGDFQKAKFHQVVTFLYGCAATFAGVFIIAWTSKEPSEEANHDDSDTTDIAPVSGDPNDLTADAARIGSSNVGRRKRGTLILPSGITDAHDTPTLRRKRSGAIGVMGISPAQHLLLVHTPPREIPLRSRLDGDIDVERDPFSPDSEGRRRTMSWYGNDGRQDRSGRVSRDHSVVGRVRSGPNSMGRGGSLEDRPNVPSAGR</sequence>
<feature type="compositionally biased region" description="Basic and acidic residues" evidence="5">
    <location>
        <begin position="548"/>
        <end position="569"/>
    </location>
</feature>
<evidence type="ECO:0000256" key="5">
    <source>
        <dbReference type="SAM" id="MobiDB-lite"/>
    </source>
</evidence>
<dbReference type="PANTHER" id="PTHR12570">
    <property type="match status" value="1"/>
</dbReference>
<keyword evidence="8" id="KW-1185">Reference proteome</keyword>
<protein>
    <submittedName>
        <fullName evidence="7">Uncharacterized protein</fullName>
    </submittedName>
</protein>
<reference evidence="7 8" key="1">
    <citation type="journal article" date="2018" name="Evol. Lett.">
        <title>Horizontal gene cluster transfer increased hallucinogenic mushroom diversity.</title>
        <authorList>
            <person name="Reynolds H.T."/>
            <person name="Vijayakumar V."/>
            <person name="Gluck-Thaler E."/>
            <person name="Korotkin H.B."/>
            <person name="Matheny P.B."/>
            <person name="Slot J.C."/>
        </authorList>
    </citation>
    <scope>NUCLEOTIDE SEQUENCE [LARGE SCALE GENOMIC DNA]</scope>
    <source>
        <strain evidence="7 8">SRW20</strain>
    </source>
</reference>
<feature type="region of interest" description="Disordered" evidence="5">
    <location>
        <begin position="458"/>
        <end position="488"/>
    </location>
</feature>
<keyword evidence="3 6" id="KW-1133">Transmembrane helix</keyword>
<feature type="transmembrane region" description="Helical" evidence="6">
    <location>
        <begin position="332"/>
        <end position="354"/>
    </location>
</feature>
<feature type="transmembrane region" description="Helical" evidence="6">
    <location>
        <begin position="268"/>
        <end position="286"/>
    </location>
</feature>
<dbReference type="Pfam" id="PF05653">
    <property type="entry name" value="Mg_trans_NIPA"/>
    <property type="match status" value="1"/>
</dbReference>
<accession>A0A409VG47</accession>
<dbReference type="InParanoid" id="A0A409VG47"/>
<evidence type="ECO:0000256" key="2">
    <source>
        <dbReference type="ARBA" id="ARBA00022692"/>
    </source>
</evidence>
<dbReference type="Proteomes" id="UP000284706">
    <property type="component" value="Unassembled WGS sequence"/>
</dbReference>
<evidence type="ECO:0000256" key="3">
    <source>
        <dbReference type="ARBA" id="ARBA00022989"/>
    </source>
</evidence>
<evidence type="ECO:0000256" key="4">
    <source>
        <dbReference type="ARBA" id="ARBA00023136"/>
    </source>
</evidence>
<dbReference type="AlphaFoldDB" id="A0A409VG47"/>
<dbReference type="GO" id="GO:0016020">
    <property type="term" value="C:membrane"/>
    <property type="evidence" value="ECO:0007669"/>
    <property type="project" value="UniProtKB-SubCell"/>
</dbReference>
<feature type="region of interest" description="Disordered" evidence="5">
    <location>
        <begin position="69"/>
        <end position="102"/>
    </location>
</feature>
<organism evidence="7 8">
    <name type="scientific">Gymnopilus dilepis</name>
    <dbReference type="NCBI Taxonomy" id="231916"/>
    <lineage>
        <taxon>Eukaryota</taxon>
        <taxon>Fungi</taxon>
        <taxon>Dikarya</taxon>
        <taxon>Basidiomycota</taxon>
        <taxon>Agaricomycotina</taxon>
        <taxon>Agaricomycetes</taxon>
        <taxon>Agaricomycetidae</taxon>
        <taxon>Agaricales</taxon>
        <taxon>Agaricineae</taxon>
        <taxon>Hymenogastraceae</taxon>
        <taxon>Gymnopilus</taxon>
    </lineage>
</organism>
<dbReference type="EMBL" id="NHYE01005657">
    <property type="protein sequence ID" value="PPQ65229.1"/>
    <property type="molecule type" value="Genomic_DNA"/>
</dbReference>
<feature type="transmembrane region" description="Helical" evidence="6">
    <location>
        <begin position="40"/>
        <end position="59"/>
    </location>
</feature>
<keyword evidence="2 6" id="KW-0812">Transmembrane</keyword>
<name>A0A409VG47_9AGAR</name>
<dbReference type="PANTHER" id="PTHR12570:SF65">
    <property type="entry name" value="MAGNESIUM TRANSPORTER NIPA9-RELATED"/>
    <property type="match status" value="1"/>
</dbReference>
<feature type="transmembrane region" description="Helical" evidence="6">
    <location>
        <begin position="240"/>
        <end position="259"/>
    </location>
</feature>
<feature type="transmembrane region" description="Helical" evidence="6">
    <location>
        <begin position="400"/>
        <end position="422"/>
    </location>
</feature>
<feature type="transmembrane region" description="Helical" evidence="6">
    <location>
        <begin position="213"/>
        <end position="234"/>
    </location>
</feature>
<proteinExistence type="predicted"/>
<feature type="transmembrane region" description="Helical" evidence="6">
    <location>
        <begin position="306"/>
        <end position="323"/>
    </location>
</feature>
<comment type="caution">
    <text evidence="7">The sequence shown here is derived from an EMBL/GenBank/DDBJ whole genome shotgun (WGS) entry which is preliminary data.</text>
</comment>